<organism evidence="7 8">
    <name type="scientific">Bradyrhizobium jicamae</name>
    <dbReference type="NCBI Taxonomy" id="280332"/>
    <lineage>
        <taxon>Bacteria</taxon>
        <taxon>Pseudomonadati</taxon>
        <taxon>Pseudomonadota</taxon>
        <taxon>Alphaproteobacteria</taxon>
        <taxon>Hyphomicrobiales</taxon>
        <taxon>Nitrobacteraceae</taxon>
        <taxon>Bradyrhizobium</taxon>
    </lineage>
</organism>
<dbReference type="PANTHER" id="PTHR30419">
    <property type="entry name" value="HTH-TYPE TRANSCRIPTIONAL REGULATOR YBHD"/>
    <property type="match status" value="1"/>
</dbReference>
<dbReference type="Proteomes" id="UP001315278">
    <property type="component" value="Unassembled WGS sequence"/>
</dbReference>
<dbReference type="PROSITE" id="PS50931">
    <property type="entry name" value="HTH_LYSR"/>
    <property type="match status" value="1"/>
</dbReference>
<comment type="function">
    <text evidence="1">NodD regulates the expression of the nodABCFE genes which encode other nodulation proteins. NodD is also a negative regulator of its own expression. Binds flavonoids as inducers.</text>
</comment>
<keyword evidence="3" id="KW-0805">Transcription regulation</keyword>
<dbReference type="InterPro" id="IPR005119">
    <property type="entry name" value="LysR_subst-bd"/>
</dbReference>
<evidence type="ECO:0000313" key="8">
    <source>
        <dbReference type="Proteomes" id="UP001315278"/>
    </source>
</evidence>
<keyword evidence="8" id="KW-1185">Reference proteome</keyword>
<dbReference type="EMBL" id="JAFCJH010000091">
    <property type="protein sequence ID" value="MBR0801612.1"/>
    <property type="molecule type" value="Genomic_DNA"/>
</dbReference>
<dbReference type="Gene3D" id="3.40.190.290">
    <property type="match status" value="1"/>
</dbReference>
<dbReference type="SUPFAM" id="SSF46785">
    <property type="entry name" value="Winged helix' DNA-binding domain"/>
    <property type="match status" value="1"/>
</dbReference>
<evidence type="ECO:0000313" key="7">
    <source>
        <dbReference type="EMBL" id="MBR0801612.1"/>
    </source>
</evidence>
<reference evidence="8" key="1">
    <citation type="journal article" date="2021" name="ISME J.">
        <title>Evolutionary origin and ecological implication of a unique nif island in free-living Bradyrhizobium lineages.</title>
        <authorList>
            <person name="Tao J."/>
        </authorList>
    </citation>
    <scope>NUCLEOTIDE SEQUENCE [LARGE SCALE GENOMIC DNA]</scope>
    <source>
        <strain evidence="8">SZCCT0434</strain>
    </source>
</reference>
<evidence type="ECO:0000256" key="4">
    <source>
        <dbReference type="ARBA" id="ARBA00023125"/>
    </source>
</evidence>
<dbReference type="InterPro" id="IPR000847">
    <property type="entry name" value="LysR_HTH_N"/>
</dbReference>
<evidence type="ECO:0000256" key="1">
    <source>
        <dbReference type="ARBA" id="ARBA00003502"/>
    </source>
</evidence>
<proteinExistence type="inferred from homology"/>
<dbReference type="Pfam" id="PF00126">
    <property type="entry name" value="HTH_1"/>
    <property type="match status" value="1"/>
</dbReference>
<dbReference type="CDD" id="cd08427">
    <property type="entry name" value="PBP2_LTTR_like_2"/>
    <property type="match status" value="1"/>
</dbReference>
<dbReference type="SUPFAM" id="SSF53850">
    <property type="entry name" value="Periplasmic binding protein-like II"/>
    <property type="match status" value="1"/>
</dbReference>
<dbReference type="InterPro" id="IPR036390">
    <property type="entry name" value="WH_DNA-bd_sf"/>
</dbReference>
<dbReference type="InterPro" id="IPR036388">
    <property type="entry name" value="WH-like_DNA-bd_sf"/>
</dbReference>
<keyword evidence="5" id="KW-0804">Transcription</keyword>
<evidence type="ECO:0000256" key="2">
    <source>
        <dbReference type="ARBA" id="ARBA00009437"/>
    </source>
</evidence>
<sequence>MDTRFLQSLVTVIECGSIAEAARRLNLTPAGVTQRIRTLETDFGARLLSRSGRVMQPTPAGTAILERARSLINEVQDLKAIASSDELSGELRIGVMQTSLSGLFAGALIPFTRTYPRVDVRIVRGTSSGLYEKLMGGEIDAAITSQPPFAIPKTCEWHVLREEPFVVLTSASLKLRDAHAVLASEPFIRLDRSVFAGRLIDDYLRKVGIRPKDRYELDGLELIAVMVDRGLGVSLLPDWAPPWPEGLSLRKLALPDRSFVRRTGLLWNRASHRTRLAQAFYELAEVTVGLKAPKARSRAR</sequence>
<comment type="caution">
    <text evidence="7">The sequence shown here is derived from an EMBL/GenBank/DDBJ whole genome shotgun (WGS) entry which is preliminary data.</text>
</comment>
<feature type="domain" description="HTH lysR-type" evidence="6">
    <location>
        <begin position="1"/>
        <end position="58"/>
    </location>
</feature>
<comment type="similarity">
    <text evidence="2">Belongs to the LysR transcriptional regulatory family.</text>
</comment>
<keyword evidence="4" id="KW-0238">DNA-binding</keyword>
<accession>A0ABS5FXU6</accession>
<name>A0ABS5FXU6_9BRAD</name>
<evidence type="ECO:0000259" key="6">
    <source>
        <dbReference type="PROSITE" id="PS50931"/>
    </source>
</evidence>
<dbReference type="Gene3D" id="1.10.10.10">
    <property type="entry name" value="Winged helix-like DNA-binding domain superfamily/Winged helix DNA-binding domain"/>
    <property type="match status" value="1"/>
</dbReference>
<evidence type="ECO:0000256" key="5">
    <source>
        <dbReference type="ARBA" id="ARBA00023163"/>
    </source>
</evidence>
<protein>
    <submittedName>
        <fullName evidence="7">LysR family transcriptional regulator</fullName>
    </submittedName>
</protein>
<dbReference type="InterPro" id="IPR050950">
    <property type="entry name" value="HTH-type_LysR_regulators"/>
</dbReference>
<dbReference type="Pfam" id="PF03466">
    <property type="entry name" value="LysR_substrate"/>
    <property type="match status" value="1"/>
</dbReference>
<evidence type="ECO:0000256" key="3">
    <source>
        <dbReference type="ARBA" id="ARBA00023015"/>
    </source>
</evidence>
<gene>
    <name evidence="7" type="ORF">JQ615_40395</name>
</gene>